<name>A0ABP5DFX4_9ACTN</name>
<feature type="compositionally biased region" description="Low complexity" evidence="1">
    <location>
        <begin position="20"/>
        <end position="35"/>
    </location>
</feature>
<protein>
    <submittedName>
        <fullName evidence="2">Uncharacterized protein</fullName>
    </submittedName>
</protein>
<proteinExistence type="predicted"/>
<gene>
    <name evidence="2" type="ORF">GCM10009838_45750</name>
</gene>
<sequence length="98" mass="9831">MPDRGGGGGPGRDPAGGGTAPTSVPTSTSSSKGSADLAQKRPTFPGPVAVPASTAVSTPGSYVDFHFGMPCLKRIDFSLQSPMLGPGEVYALICADKH</sequence>
<feature type="compositionally biased region" description="Gly residues" evidence="1">
    <location>
        <begin position="1"/>
        <end position="19"/>
    </location>
</feature>
<feature type="region of interest" description="Disordered" evidence="1">
    <location>
        <begin position="1"/>
        <end position="47"/>
    </location>
</feature>
<evidence type="ECO:0000313" key="2">
    <source>
        <dbReference type="EMBL" id="GAA1979596.1"/>
    </source>
</evidence>
<evidence type="ECO:0000256" key="1">
    <source>
        <dbReference type="SAM" id="MobiDB-lite"/>
    </source>
</evidence>
<evidence type="ECO:0000313" key="3">
    <source>
        <dbReference type="Proteomes" id="UP001499854"/>
    </source>
</evidence>
<comment type="caution">
    <text evidence="2">The sequence shown here is derived from an EMBL/GenBank/DDBJ whole genome shotgun (WGS) entry which is preliminary data.</text>
</comment>
<dbReference type="Proteomes" id="UP001499854">
    <property type="component" value="Unassembled WGS sequence"/>
</dbReference>
<dbReference type="EMBL" id="BAAAQM010000026">
    <property type="protein sequence ID" value="GAA1979596.1"/>
    <property type="molecule type" value="Genomic_DNA"/>
</dbReference>
<reference evidence="3" key="1">
    <citation type="journal article" date="2019" name="Int. J. Syst. Evol. Microbiol.">
        <title>The Global Catalogue of Microorganisms (GCM) 10K type strain sequencing project: providing services to taxonomists for standard genome sequencing and annotation.</title>
        <authorList>
            <consortium name="The Broad Institute Genomics Platform"/>
            <consortium name="The Broad Institute Genome Sequencing Center for Infectious Disease"/>
            <person name="Wu L."/>
            <person name="Ma J."/>
        </authorList>
    </citation>
    <scope>NUCLEOTIDE SEQUENCE [LARGE SCALE GENOMIC DNA]</scope>
    <source>
        <strain evidence="3">JCM 16013</strain>
    </source>
</reference>
<accession>A0ABP5DFX4</accession>
<organism evidence="2 3">
    <name type="scientific">Catenulispora subtropica</name>
    <dbReference type="NCBI Taxonomy" id="450798"/>
    <lineage>
        <taxon>Bacteria</taxon>
        <taxon>Bacillati</taxon>
        <taxon>Actinomycetota</taxon>
        <taxon>Actinomycetes</taxon>
        <taxon>Catenulisporales</taxon>
        <taxon>Catenulisporaceae</taxon>
        <taxon>Catenulispora</taxon>
    </lineage>
</organism>
<keyword evidence="3" id="KW-1185">Reference proteome</keyword>